<feature type="coiled-coil region" evidence="1">
    <location>
        <begin position="90"/>
        <end position="124"/>
    </location>
</feature>
<evidence type="ECO:0000313" key="3">
    <source>
        <dbReference type="Proteomes" id="UP000078532"/>
    </source>
</evidence>
<proteinExistence type="predicted"/>
<feature type="coiled-coil region" evidence="1">
    <location>
        <begin position="179"/>
        <end position="213"/>
    </location>
</feature>
<dbReference type="Proteomes" id="UP000078532">
    <property type="component" value="Unassembled WGS sequence"/>
</dbReference>
<evidence type="ECO:0000313" key="2">
    <source>
        <dbReference type="EMBL" id="OAT86166.1"/>
    </source>
</evidence>
<reference evidence="2 3" key="1">
    <citation type="submission" date="2016-04" db="EMBL/GenBank/DDBJ databases">
        <authorList>
            <person name="Evans L.H."/>
            <person name="Alamgir A."/>
            <person name="Owens N."/>
            <person name="Weber N.D."/>
            <person name="Virtaneva K."/>
            <person name="Barbian K."/>
            <person name="Babar A."/>
            <person name="Rosenke K."/>
        </authorList>
    </citation>
    <scope>NUCLEOTIDE SEQUENCE [LARGE SCALE GENOMIC DNA]</scope>
    <source>
        <strain evidence="2 3">LMa1</strain>
    </source>
</reference>
<dbReference type="Gene3D" id="6.10.250.3150">
    <property type="match status" value="1"/>
</dbReference>
<keyword evidence="3" id="KW-1185">Reference proteome</keyword>
<dbReference type="EMBL" id="LYVF01000036">
    <property type="protein sequence ID" value="OAT86166.1"/>
    <property type="molecule type" value="Genomic_DNA"/>
</dbReference>
<organism evidence="2 3">
    <name type="scientific">Desulfotomaculum copahuensis</name>
    <dbReference type="NCBI Taxonomy" id="1838280"/>
    <lineage>
        <taxon>Bacteria</taxon>
        <taxon>Bacillati</taxon>
        <taxon>Bacillota</taxon>
        <taxon>Clostridia</taxon>
        <taxon>Eubacteriales</taxon>
        <taxon>Desulfotomaculaceae</taxon>
        <taxon>Desulfotomaculum</taxon>
    </lineage>
</organism>
<sequence>MNRFRPDLGPTGNFASFYDWLCCLTGDAKDVKISRRKDDILKRKTVLILIIACLFFNAHRTWASTANLSVFSGRPAPEINATVSRELVRLADLSGKLAQEDAQIKALQKKQAGLQKELQVKQNTLGRQLALSYVNQPQMTALDVIFNARSFFDLLNRLDLLHFVIGKTADGIKTNRSVCERLLDEQKSLAAAQQELQQTANQMQQEMGLLEAAGVIPKGPPQALPDKIKYRDISPYYGKLADWLKQKNSLEAGPEYLAIVNAAGKRWGVDPLLLIAITGQEQGFVPAGNGDAAKIINNPWNVFHSWQEFQCGYGIAALWAANTVGRLARGCPAGDDLIHWINGFGTGGKRDNPGYGYADDPGWWTGVDRYYVELKQVCGMR</sequence>
<protein>
    <submittedName>
        <fullName evidence="2">Uncharacterized protein</fullName>
    </submittedName>
</protein>
<dbReference type="STRING" id="1838280.A6M21_16895"/>
<gene>
    <name evidence="2" type="ORF">A6M21_16895</name>
</gene>
<evidence type="ECO:0000256" key="1">
    <source>
        <dbReference type="SAM" id="Coils"/>
    </source>
</evidence>
<accession>A0A1B7LIC3</accession>
<dbReference type="SUPFAM" id="SSF53955">
    <property type="entry name" value="Lysozyme-like"/>
    <property type="match status" value="1"/>
</dbReference>
<name>A0A1B7LIC3_9FIRM</name>
<keyword evidence="1" id="KW-0175">Coiled coil</keyword>
<comment type="caution">
    <text evidence="2">The sequence shown here is derived from an EMBL/GenBank/DDBJ whole genome shotgun (WGS) entry which is preliminary data.</text>
</comment>
<dbReference type="InterPro" id="IPR023346">
    <property type="entry name" value="Lysozyme-like_dom_sf"/>
</dbReference>
<dbReference type="AlphaFoldDB" id="A0A1B7LIC3"/>